<evidence type="ECO:0000313" key="2">
    <source>
        <dbReference type="Proteomes" id="UP001209878"/>
    </source>
</evidence>
<dbReference type="AlphaFoldDB" id="A0AAD9KUG5"/>
<keyword evidence="2" id="KW-1185">Reference proteome</keyword>
<accession>A0AAD9KUG5</accession>
<name>A0AAD9KUG5_RIDPI</name>
<protein>
    <submittedName>
        <fullName evidence="1">Uncharacterized protein</fullName>
    </submittedName>
</protein>
<reference evidence="1" key="1">
    <citation type="journal article" date="2023" name="Mol. Biol. Evol.">
        <title>Third-Generation Sequencing Reveals the Adaptive Role of the Epigenome in Three Deep-Sea Polychaetes.</title>
        <authorList>
            <person name="Perez M."/>
            <person name="Aroh O."/>
            <person name="Sun Y."/>
            <person name="Lan Y."/>
            <person name="Juniper S.K."/>
            <person name="Young C.R."/>
            <person name="Angers B."/>
            <person name="Qian P.Y."/>
        </authorList>
    </citation>
    <scope>NUCLEOTIDE SEQUENCE</scope>
    <source>
        <strain evidence="1">R07B-5</strain>
    </source>
</reference>
<evidence type="ECO:0000313" key="1">
    <source>
        <dbReference type="EMBL" id="KAK2177120.1"/>
    </source>
</evidence>
<gene>
    <name evidence="1" type="ORF">NP493_618g01065</name>
</gene>
<comment type="caution">
    <text evidence="1">The sequence shown here is derived from an EMBL/GenBank/DDBJ whole genome shotgun (WGS) entry which is preliminary data.</text>
</comment>
<dbReference type="Proteomes" id="UP001209878">
    <property type="component" value="Unassembled WGS sequence"/>
</dbReference>
<dbReference type="EMBL" id="JAODUO010000617">
    <property type="protein sequence ID" value="KAK2177120.1"/>
    <property type="molecule type" value="Genomic_DNA"/>
</dbReference>
<sequence length="68" mass="7571">MQRNRILGQPEVNSGTEIYLVSEGLIIVIPSTSDVTSITTLSFSMPLNTIEHDNTLFGRNKKVNKTLH</sequence>
<organism evidence="1 2">
    <name type="scientific">Ridgeia piscesae</name>
    <name type="common">Tubeworm</name>
    <dbReference type="NCBI Taxonomy" id="27915"/>
    <lineage>
        <taxon>Eukaryota</taxon>
        <taxon>Metazoa</taxon>
        <taxon>Spiralia</taxon>
        <taxon>Lophotrochozoa</taxon>
        <taxon>Annelida</taxon>
        <taxon>Polychaeta</taxon>
        <taxon>Sedentaria</taxon>
        <taxon>Canalipalpata</taxon>
        <taxon>Sabellida</taxon>
        <taxon>Siboglinidae</taxon>
        <taxon>Ridgeia</taxon>
    </lineage>
</organism>
<proteinExistence type="predicted"/>